<evidence type="ECO:0000256" key="2">
    <source>
        <dbReference type="ARBA" id="ARBA00022656"/>
    </source>
</evidence>
<evidence type="ECO:0000256" key="4">
    <source>
        <dbReference type="ARBA" id="ARBA00023026"/>
    </source>
</evidence>
<keyword evidence="7" id="KW-1185">Reference proteome</keyword>
<dbReference type="GO" id="GO:0030435">
    <property type="term" value="P:sporulation resulting in formation of a cellular spore"/>
    <property type="evidence" value="ECO:0007669"/>
    <property type="project" value="UniProtKB-KW"/>
</dbReference>
<dbReference type="AlphaFoldDB" id="W0HTD2"/>
<dbReference type="GO" id="GO:0001907">
    <property type="term" value="P:symbiont-mediated killing of host cell"/>
    <property type="evidence" value="ECO:0007669"/>
    <property type="project" value="InterPro"/>
</dbReference>
<feature type="domain" description="Pesticidal crystal protein" evidence="5">
    <location>
        <begin position="55"/>
        <end position="267"/>
    </location>
</feature>
<dbReference type="SUPFAM" id="SSF56849">
    <property type="entry name" value="delta-Endotoxin (insectocide), N-terminal domain"/>
    <property type="match status" value="1"/>
</dbReference>
<proteinExistence type="inferred from homology"/>
<dbReference type="KEGG" id="sod:Sant_1962"/>
<evidence type="ECO:0000256" key="3">
    <source>
        <dbReference type="ARBA" id="ARBA00022969"/>
    </source>
</evidence>
<comment type="similarity">
    <text evidence="1">Belongs to the delta endotoxin family.</text>
</comment>
<sequence length="471" mass="52508">MILLSLVSKLDIKTQTNLKSVPMNDKFDSTAASSAVTYHPAIENPLVATGIILQFAADFIPYVGGIISTVIALLWPKSQEDAWTQIKEKVKALVNEEIDNEEWNVLKDLVDEFEDKVSEFSQALSAGNYESAKIVYSTLTVYFIGIDERFKIQGQTLGYTFAPLYCTTVSLILAFRLEVIQHASQLKLDQELIDTENTRIRNLALTAIDYIEKITETHEKYVIDKLSQQNAGDSADNKNMKSINNIFQFNQYYLTNVVIFSQIWGQFKQHIMTSNPIIALTFPGMAAGIFYKIQNDQPVALDGAELATIITPASEAAVITAATLYDTIEFSDEYVRPTAAKVVYTDHQDNMGYFGRPNDLQVAPHAIDFDENDYDYLNSISASMFEFVGRATVTSAKGTSISAGKQNDPDVMTLKLECPYRIALIYVPDDEIGYDYLQSGHQMSGIACGVVYDNTLSAAYAKAAQRQWMAK</sequence>
<gene>
    <name evidence="6" type="ORF">Sant_1962</name>
</gene>
<dbReference type="Gene3D" id="1.20.190.10">
    <property type="entry name" value="Pesticidal crystal protein, N-terminal domain"/>
    <property type="match status" value="1"/>
</dbReference>
<evidence type="ECO:0000313" key="6">
    <source>
        <dbReference type="EMBL" id="AHF77014.1"/>
    </source>
</evidence>
<dbReference type="PATRIC" id="fig|1239307.3.peg.2162"/>
<dbReference type="GO" id="GO:0090729">
    <property type="term" value="F:toxin activity"/>
    <property type="evidence" value="ECO:0007669"/>
    <property type="project" value="UniProtKB-KW"/>
</dbReference>
<dbReference type="Pfam" id="PF03945">
    <property type="entry name" value="Endotoxin_N"/>
    <property type="match status" value="1"/>
</dbReference>
<dbReference type="InterPro" id="IPR036716">
    <property type="entry name" value="Pest_crys_N_sf"/>
</dbReference>
<keyword evidence="4" id="KW-0843">Virulence</keyword>
<dbReference type="InterPro" id="IPR005639">
    <property type="entry name" value="Pest_crys_dom_I"/>
</dbReference>
<evidence type="ECO:0000313" key="7">
    <source>
        <dbReference type="Proteomes" id="UP000019028"/>
    </source>
</evidence>
<organism evidence="6 7">
    <name type="scientific">Sodalis praecaptivus</name>
    <dbReference type="NCBI Taxonomy" id="1239307"/>
    <lineage>
        <taxon>Bacteria</taxon>
        <taxon>Pseudomonadati</taxon>
        <taxon>Pseudomonadota</taxon>
        <taxon>Gammaproteobacteria</taxon>
        <taxon>Enterobacterales</taxon>
        <taxon>Bruguierivoracaceae</taxon>
        <taxon>Sodalis</taxon>
    </lineage>
</organism>
<reference evidence="6 7" key="1">
    <citation type="journal article" date="2014" name="Genome Biol. Evol.">
        <title>Genome degeneration and adaptation in a nascent stage of symbiosis.</title>
        <authorList>
            <person name="Oakeson K.F."/>
            <person name="Gil R."/>
            <person name="Clayton A.L."/>
            <person name="Dunn D.M."/>
            <person name="von Niederhausern A.C."/>
            <person name="Hamil C."/>
            <person name="Aoyagi A."/>
            <person name="Duval B."/>
            <person name="Baca A."/>
            <person name="Silva F.J."/>
            <person name="Vallier A."/>
            <person name="Jackson D.G."/>
            <person name="Latorre A."/>
            <person name="Weiss R.B."/>
            <person name="Heddi A."/>
            <person name="Moya A."/>
            <person name="Dale C."/>
        </authorList>
    </citation>
    <scope>NUCLEOTIDE SEQUENCE [LARGE SCALE GENOMIC DNA]</scope>
    <source>
        <strain evidence="6 7">HS1</strain>
    </source>
</reference>
<dbReference type="EMBL" id="CP006569">
    <property type="protein sequence ID" value="AHF77014.1"/>
    <property type="molecule type" value="Genomic_DNA"/>
</dbReference>
<keyword evidence="2" id="KW-0800">Toxin</keyword>
<name>W0HTD2_9GAMM</name>
<dbReference type="HOGENOM" id="CLU_631436_0_0_6"/>
<protein>
    <recommendedName>
        <fullName evidence="5">Pesticidal crystal protein domain-containing protein</fullName>
    </recommendedName>
</protein>
<evidence type="ECO:0000256" key="1">
    <source>
        <dbReference type="ARBA" id="ARBA00007819"/>
    </source>
</evidence>
<dbReference type="Proteomes" id="UP000019028">
    <property type="component" value="Chromosome"/>
</dbReference>
<keyword evidence="3" id="KW-0749">Sporulation</keyword>
<evidence type="ECO:0000259" key="5">
    <source>
        <dbReference type="Pfam" id="PF03945"/>
    </source>
</evidence>
<accession>W0HTD2</accession>